<dbReference type="SMART" id="SM00517">
    <property type="entry name" value="PolyA"/>
    <property type="match status" value="1"/>
</dbReference>
<dbReference type="Gene3D" id="2.170.270.10">
    <property type="entry name" value="SET domain"/>
    <property type="match status" value="1"/>
</dbReference>
<accession>A0A3Q0IYE9</accession>
<dbReference type="FunFam" id="1.10.1900.10:FF:000001">
    <property type="entry name" value="Polyadenylate-binding protein"/>
    <property type="match status" value="1"/>
</dbReference>
<dbReference type="SUPFAM" id="SSF144232">
    <property type="entry name" value="HIT/MYND zinc finger-like"/>
    <property type="match status" value="1"/>
</dbReference>
<dbReference type="GO" id="GO:0008757">
    <property type="term" value="F:S-adenosylmethionine-dependent methyltransferase activity"/>
    <property type="evidence" value="ECO:0007669"/>
    <property type="project" value="UniProtKB-ARBA"/>
</dbReference>
<dbReference type="PROSITE" id="PS50280">
    <property type="entry name" value="SET"/>
    <property type="match status" value="1"/>
</dbReference>
<reference evidence="9" key="1">
    <citation type="submission" date="2025-08" db="UniProtKB">
        <authorList>
            <consortium name="RefSeq"/>
        </authorList>
    </citation>
    <scope>IDENTIFICATION</scope>
</reference>
<dbReference type="AlphaFoldDB" id="A0A3Q0IYE9"/>
<dbReference type="RefSeq" id="XP_026681267.1">
    <property type="nucleotide sequence ID" value="XM_026825466.1"/>
</dbReference>
<dbReference type="SUPFAM" id="SSF82199">
    <property type="entry name" value="SET domain"/>
    <property type="match status" value="1"/>
</dbReference>
<dbReference type="PaxDb" id="121845-A0A3Q0IYE9"/>
<proteinExistence type="predicted"/>
<dbReference type="GO" id="GO:0008270">
    <property type="term" value="F:zinc ion binding"/>
    <property type="evidence" value="ECO:0007669"/>
    <property type="project" value="UniProtKB-KW"/>
</dbReference>
<dbReference type="GO" id="GO:0003723">
    <property type="term" value="F:RNA binding"/>
    <property type="evidence" value="ECO:0007669"/>
    <property type="project" value="InterPro"/>
</dbReference>
<dbReference type="Gene3D" id="1.10.220.160">
    <property type="match status" value="1"/>
</dbReference>
<keyword evidence="8" id="KW-1185">Reference proteome</keyword>
<dbReference type="Proteomes" id="UP000079169">
    <property type="component" value="Unplaced"/>
</dbReference>
<organism evidence="8 9">
    <name type="scientific">Diaphorina citri</name>
    <name type="common">Asian citrus psyllid</name>
    <dbReference type="NCBI Taxonomy" id="121845"/>
    <lineage>
        <taxon>Eukaryota</taxon>
        <taxon>Metazoa</taxon>
        <taxon>Ecdysozoa</taxon>
        <taxon>Arthropoda</taxon>
        <taxon>Hexapoda</taxon>
        <taxon>Insecta</taxon>
        <taxon>Pterygota</taxon>
        <taxon>Neoptera</taxon>
        <taxon>Paraneoptera</taxon>
        <taxon>Hemiptera</taxon>
        <taxon>Sternorrhyncha</taxon>
        <taxon>Psylloidea</taxon>
        <taxon>Psyllidae</taxon>
        <taxon>Diaphorininae</taxon>
        <taxon>Diaphorina</taxon>
    </lineage>
</organism>
<evidence type="ECO:0000313" key="8">
    <source>
        <dbReference type="Proteomes" id="UP000079169"/>
    </source>
</evidence>
<dbReference type="InterPro" id="IPR046341">
    <property type="entry name" value="SET_dom_sf"/>
</dbReference>
<evidence type="ECO:0000256" key="2">
    <source>
        <dbReference type="ARBA" id="ARBA00022771"/>
    </source>
</evidence>
<protein>
    <submittedName>
        <fullName evidence="9">Uncharacterized protein LOC103511826</fullName>
    </submittedName>
</protein>
<dbReference type="Pfam" id="PF00856">
    <property type="entry name" value="SET"/>
    <property type="match status" value="1"/>
</dbReference>
<dbReference type="PANTHER" id="PTHR46455">
    <property type="entry name" value="SET AND MYND DOMAIN CONTAINING, ARTHROPOD-SPECIFIC, MEMBER 4, ISOFORM A"/>
    <property type="match status" value="1"/>
</dbReference>
<keyword evidence="3" id="KW-0862">Zinc</keyword>
<dbReference type="GO" id="GO:0008276">
    <property type="term" value="F:protein methyltransferase activity"/>
    <property type="evidence" value="ECO:0007669"/>
    <property type="project" value="UniProtKB-ARBA"/>
</dbReference>
<gene>
    <name evidence="9" type="primary">LOC103511826</name>
</gene>
<name>A0A3Q0IYE9_DIACI</name>
<dbReference type="PANTHER" id="PTHR46455:SF4">
    <property type="entry name" value="GH11294P"/>
    <property type="match status" value="1"/>
</dbReference>
<dbReference type="GO" id="GO:0008170">
    <property type="term" value="F:N-methyltransferase activity"/>
    <property type="evidence" value="ECO:0007669"/>
    <property type="project" value="UniProtKB-ARBA"/>
</dbReference>
<dbReference type="PROSITE" id="PS01360">
    <property type="entry name" value="ZF_MYND_1"/>
    <property type="match status" value="1"/>
</dbReference>
<dbReference type="PROSITE" id="PS51309">
    <property type="entry name" value="PABC"/>
    <property type="match status" value="1"/>
</dbReference>
<dbReference type="Pfam" id="PF00658">
    <property type="entry name" value="MLLE"/>
    <property type="match status" value="1"/>
</dbReference>
<dbReference type="Gene3D" id="6.10.140.2220">
    <property type="match status" value="2"/>
</dbReference>
<dbReference type="InterPro" id="IPR036053">
    <property type="entry name" value="PABP-dom"/>
</dbReference>
<dbReference type="Gene3D" id="1.10.1900.10">
    <property type="entry name" value="c-terminal domain of poly(a) binding protein"/>
    <property type="match status" value="1"/>
</dbReference>
<dbReference type="GeneID" id="103511826"/>
<dbReference type="InterPro" id="IPR002004">
    <property type="entry name" value="PABP_HYD_C"/>
</dbReference>
<keyword evidence="2 4" id="KW-0863">Zinc-finger</keyword>
<evidence type="ECO:0000259" key="6">
    <source>
        <dbReference type="PROSITE" id="PS50865"/>
    </source>
</evidence>
<evidence type="ECO:0000259" key="7">
    <source>
        <dbReference type="PROSITE" id="PS51309"/>
    </source>
</evidence>
<dbReference type="SUPFAM" id="SSF63570">
    <property type="entry name" value="PABC (PABP) domain"/>
    <property type="match status" value="1"/>
</dbReference>
<sequence>MFDNICGLCGETAKQKCSGCQLIYYCCREHQKIHWKKHKSHCRPMKLCEDKVLGRYYIASRSIKAGEVVLREPPLVQGPCQMTGPVCLGCLKAISYHSSEECPKCGWPLCRDPQCRESEHHTPECDWTANKRGKKAVHVQGQEPLTSTMLAAAQPQEQKQMLGERLFPLIQRMYPELAGKITGMLLEIDNAELLYMLEHNESLKSKVEEAVAVLQAHQAKQGRIRGIIVFELHASVAELGRRKSNQGQIDSAQLRSFLLESKEYLQEAVWLLQYEPSTLPEGKIFTQAKDNLTSLNSVLQTLHASMGEHQKTHWKKHKSHCRPMKLCEDKVLGRYYIASRSIKAGEVVLREPPLVQGPCQMTGPVCLGCLKAISYHSSEECPKCGWPLCRDPQCRESEHHTPECDWTANKRGKKIKISNFTTPHPSYECIIALRCLYKKSHQPQIWDKLMQLEAHVEEYKNSPKYENDRRNVVQFLLNFFKLNEEFTQEEILKICGIIQVNAHEMPLTEPSYIAIFDRASFIEHNCYPNLYKSFTDSGQVLLRAMKPIAPGDHLSICYTDPLWGTINRRHHLQTSKYFICQCERCRDPTELNTFYDGVKCPEPQCKGYVLPHLSSSGSEETWICHDCKKTTPSDDVHKIIVKIGEDLASMEKQNPEACLKFLKMYDGGRFLHPNHYYLTDVKIALAQLYGQTNPGGIQDLTDEKLAHKIALCKQLVKLTKTIIPGNITSGETNPGGIQDLTDEKLAHKIALCKQLVKLTKTIIPAYNFTHNEPMHGM</sequence>
<dbReference type="Pfam" id="PF01753">
    <property type="entry name" value="zf-MYND"/>
    <property type="match status" value="1"/>
</dbReference>
<dbReference type="PROSITE" id="PS50865">
    <property type="entry name" value="ZF_MYND_2"/>
    <property type="match status" value="1"/>
</dbReference>
<dbReference type="InterPro" id="IPR053010">
    <property type="entry name" value="SET_SmydA-8"/>
</dbReference>
<dbReference type="CDD" id="cd20071">
    <property type="entry name" value="SET_SMYD"/>
    <property type="match status" value="1"/>
</dbReference>
<feature type="domain" description="MYND-type" evidence="6">
    <location>
        <begin position="6"/>
        <end position="42"/>
    </location>
</feature>
<evidence type="ECO:0000313" key="9">
    <source>
        <dbReference type="RefSeq" id="XP_026681267.1"/>
    </source>
</evidence>
<evidence type="ECO:0000256" key="4">
    <source>
        <dbReference type="PROSITE-ProRule" id="PRU00134"/>
    </source>
</evidence>
<feature type="domain" description="SET" evidence="5">
    <location>
        <begin position="322"/>
        <end position="559"/>
    </location>
</feature>
<evidence type="ECO:0000256" key="3">
    <source>
        <dbReference type="ARBA" id="ARBA00022833"/>
    </source>
</evidence>
<dbReference type="InterPro" id="IPR002893">
    <property type="entry name" value="Znf_MYND"/>
</dbReference>
<dbReference type="InterPro" id="IPR001214">
    <property type="entry name" value="SET_dom"/>
</dbReference>
<dbReference type="STRING" id="121845.A0A3Q0IYE9"/>
<keyword evidence="1" id="KW-0479">Metal-binding</keyword>
<evidence type="ECO:0000259" key="5">
    <source>
        <dbReference type="PROSITE" id="PS50280"/>
    </source>
</evidence>
<dbReference type="KEGG" id="dci:103511826"/>
<feature type="domain" description="PABC" evidence="7">
    <location>
        <begin position="142"/>
        <end position="219"/>
    </location>
</feature>
<evidence type="ECO:0000256" key="1">
    <source>
        <dbReference type="ARBA" id="ARBA00022723"/>
    </source>
</evidence>